<dbReference type="AlphaFoldDB" id="A0A381Z733"/>
<organism evidence="1">
    <name type="scientific">marine metagenome</name>
    <dbReference type="NCBI Taxonomy" id="408172"/>
    <lineage>
        <taxon>unclassified sequences</taxon>
        <taxon>metagenomes</taxon>
        <taxon>ecological metagenomes</taxon>
    </lineage>
</organism>
<dbReference type="SUPFAM" id="SSF53474">
    <property type="entry name" value="alpha/beta-Hydrolases"/>
    <property type="match status" value="1"/>
</dbReference>
<protein>
    <recommendedName>
        <fullName evidence="2">Lysophospholipase</fullName>
    </recommendedName>
</protein>
<reference evidence="1" key="1">
    <citation type="submission" date="2018-05" db="EMBL/GenBank/DDBJ databases">
        <authorList>
            <person name="Lanie J.A."/>
            <person name="Ng W.-L."/>
            <person name="Kazmierczak K.M."/>
            <person name="Andrzejewski T.M."/>
            <person name="Davidsen T.M."/>
            <person name="Wayne K.J."/>
            <person name="Tettelin H."/>
            <person name="Glass J.I."/>
            <person name="Rusch D."/>
            <person name="Podicherti R."/>
            <person name="Tsui H.-C.T."/>
            <person name="Winkler M.E."/>
        </authorList>
    </citation>
    <scope>NUCLEOTIDE SEQUENCE</scope>
</reference>
<gene>
    <name evidence="1" type="ORF">METZ01_LOCUS137853</name>
</gene>
<evidence type="ECO:0000313" key="1">
    <source>
        <dbReference type="EMBL" id="SVA84999.1"/>
    </source>
</evidence>
<sequence>MKTKKSLGTLLIASASLFIASSVNAQDPEPNDYADGSAWLCRPGQQDACAVDLSTTVIAADGSLSLEGWSSDPSAPIDCFYVYPTVSTDQSTNSDMTPDAAELRVIEQQFARFASVCRPYAPSYRQVTLAGLMATFAGGGPRDLEQGLAYNDVRDAFQHYLEYDNGGRGFVLIGHSQGSYILTRLIRDEIEGHPVQDQMISAFLLGSTVTVAAGQDTGGSFQNIPLCRSAGQTGCVITYASFRSTAPPPQNTLFGQTLEPTLTGACTNPAALGGGNSETHAYLSSGGATIAGPRRTSPWVSSGAAIETPFVSVPGLLSAECTSNEHATYLEITVHGDPSDDRVDDIVGDITPQWGLHLVDVNLAMGDLVGIVREQTAAWQERR</sequence>
<dbReference type="Pfam" id="PF11288">
    <property type="entry name" value="DUF3089"/>
    <property type="match status" value="1"/>
</dbReference>
<name>A0A381Z733_9ZZZZ</name>
<dbReference type="InterPro" id="IPR029058">
    <property type="entry name" value="AB_hydrolase_fold"/>
</dbReference>
<evidence type="ECO:0008006" key="2">
    <source>
        <dbReference type="Google" id="ProtNLM"/>
    </source>
</evidence>
<dbReference type="InterPro" id="IPR021440">
    <property type="entry name" value="DUF3089"/>
</dbReference>
<proteinExistence type="predicted"/>
<dbReference type="EMBL" id="UINC01020187">
    <property type="protein sequence ID" value="SVA84999.1"/>
    <property type="molecule type" value="Genomic_DNA"/>
</dbReference>
<accession>A0A381Z733</accession>